<evidence type="ECO:0000313" key="8">
    <source>
        <dbReference type="Proteomes" id="UP000322983"/>
    </source>
</evidence>
<dbReference type="InterPro" id="IPR000054">
    <property type="entry name" value="Ribosomal_eL31"/>
</dbReference>
<evidence type="ECO:0000313" key="7">
    <source>
        <dbReference type="EMBL" id="BBG26666.1"/>
    </source>
</evidence>
<dbReference type="GO" id="GO:0005840">
    <property type="term" value="C:ribosome"/>
    <property type="evidence" value="ECO:0007669"/>
    <property type="project" value="UniProtKB-KW"/>
</dbReference>
<reference evidence="9" key="1">
    <citation type="submission" date="2018-09" db="EMBL/GenBank/DDBJ databases">
        <title>Complete Genome Sequencing of Sulfolobus sp. JCM 16834.</title>
        <authorList>
            <person name="Kato S."/>
            <person name="Itoh T."/>
            <person name="Ohkuma M."/>
        </authorList>
    </citation>
    <scope>NUCLEOTIDE SEQUENCE [LARGE SCALE GENOMIC DNA]</scope>
    <source>
        <strain evidence="9">IC-007</strain>
    </source>
</reference>
<dbReference type="InterPro" id="IPR023621">
    <property type="entry name" value="Ribosomal_eL31_dom_sf"/>
</dbReference>
<evidence type="ECO:0000256" key="5">
    <source>
        <dbReference type="ARBA" id="ARBA00035378"/>
    </source>
</evidence>
<dbReference type="STRING" id="1294262.GCA_001316085_01167"/>
<dbReference type="SUPFAM" id="SSF54575">
    <property type="entry name" value="Ribosomal protein L31e"/>
    <property type="match status" value="1"/>
</dbReference>
<dbReference type="GeneID" id="41717529"/>
<dbReference type="Proteomes" id="UP000322983">
    <property type="component" value="Chromosome"/>
</dbReference>
<evidence type="ECO:0000256" key="3">
    <source>
        <dbReference type="ARBA" id="ARBA00023274"/>
    </source>
</evidence>
<dbReference type="SMART" id="SM01380">
    <property type="entry name" value="Ribosomal_L31e"/>
    <property type="match status" value="1"/>
</dbReference>
<sequence length="88" mass="10252">MKEKDNFEMVINLRRAVMGKRNVRSRRAMHIIRDTVARHFNAERVVLDPILNQVVSINGREKIQNRVTIAVTKIGEKTFLVRPVIKSE</sequence>
<dbReference type="Gene3D" id="3.10.440.10">
    <property type="match status" value="1"/>
</dbReference>
<dbReference type="GO" id="GO:0006412">
    <property type="term" value="P:translation"/>
    <property type="evidence" value="ECO:0007669"/>
    <property type="project" value="InterPro"/>
</dbReference>
<keyword evidence="8" id="KW-1185">Reference proteome</keyword>
<comment type="similarity">
    <text evidence="1">Belongs to the eukaryotic ribosomal protein eL31 family.</text>
</comment>
<dbReference type="Pfam" id="PF01198">
    <property type="entry name" value="Ribosomal_L31e"/>
    <property type="match status" value="1"/>
</dbReference>
<dbReference type="RefSeq" id="WP_054845583.1">
    <property type="nucleotide sequence ID" value="NZ_AP018929.1"/>
</dbReference>
<dbReference type="EMBL" id="AP018930">
    <property type="protein sequence ID" value="BBG26666.1"/>
    <property type="molecule type" value="Genomic_DNA"/>
</dbReference>
<evidence type="ECO:0000256" key="2">
    <source>
        <dbReference type="ARBA" id="ARBA00022980"/>
    </source>
</evidence>
<dbReference type="GO" id="GO:1990904">
    <property type="term" value="C:ribonucleoprotein complex"/>
    <property type="evidence" value="ECO:0007669"/>
    <property type="project" value="UniProtKB-KW"/>
</dbReference>
<dbReference type="NCBIfam" id="NF002258">
    <property type="entry name" value="PRK01192.1-1"/>
    <property type="match status" value="1"/>
</dbReference>
<accession>A0A510E2E0</accession>
<keyword evidence="3" id="KW-0687">Ribonucleoprotein</keyword>
<organism evidence="6 8">
    <name type="scientific">Sulfuracidifex tepidarius</name>
    <dbReference type="NCBI Taxonomy" id="1294262"/>
    <lineage>
        <taxon>Archaea</taxon>
        <taxon>Thermoproteota</taxon>
        <taxon>Thermoprotei</taxon>
        <taxon>Sulfolobales</taxon>
        <taxon>Sulfolobaceae</taxon>
        <taxon>Sulfuracidifex</taxon>
    </lineage>
</organism>
<gene>
    <name evidence="6" type="ORF">IC006_1209</name>
    <name evidence="7" type="ORF">IC007_1184</name>
</gene>
<dbReference type="EMBL" id="AP018929">
    <property type="protein sequence ID" value="BBG23911.1"/>
    <property type="molecule type" value="Genomic_DNA"/>
</dbReference>
<evidence type="ECO:0000313" key="6">
    <source>
        <dbReference type="EMBL" id="BBG23911.1"/>
    </source>
</evidence>
<keyword evidence="2" id="KW-0689">Ribosomal protein</keyword>
<evidence type="ECO:0000256" key="1">
    <source>
        <dbReference type="ARBA" id="ARBA00010808"/>
    </source>
</evidence>
<evidence type="ECO:0000313" key="9">
    <source>
        <dbReference type="Proteomes" id="UP000325030"/>
    </source>
</evidence>
<dbReference type="AlphaFoldDB" id="A0A510DUM4"/>
<reference evidence="6 8" key="2">
    <citation type="journal article" date="2020" name="Int. J. Syst. Evol. Microbiol.">
        <title>Sulfuracidifex tepidarius gen. nov., sp. nov. and transfer of Sulfolobus metallicus Huber and Stetter 1992 to the genus Sulfuracidifex as Sulfuracidifex metallicus comb. nov.</title>
        <authorList>
            <person name="Itoh T."/>
            <person name="Miura T."/>
            <person name="Sakai H.D."/>
            <person name="Kato S."/>
            <person name="Ohkuma M."/>
            <person name="Takashina T."/>
        </authorList>
    </citation>
    <scope>NUCLEOTIDE SEQUENCE [LARGE SCALE GENOMIC DNA]</scope>
    <source>
        <strain evidence="6 8">IC-006</strain>
        <strain evidence="7">IC-007</strain>
    </source>
</reference>
<protein>
    <recommendedName>
        <fullName evidence="4">Large ribosomal subunit protein eL31</fullName>
    </recommendedName>
    <alternativeName>
        <fullName evidence="5">50S ribosomal protein L31e</fullName>
    </alternativeName>
</protein>
<proteinExistence type="inferred from homology"/>
<accession>A0A510DUM4</accession>
<dbReference type="GO" id="GO:0003735">
    <property type="term" value="F:structural constituent of ribosome"/>
    <property type="evidence" value="ECO:0007669"/>
    <property type="project" value="InterPro"/>
</dbReference>
<dbReference type="Proteomes" id="UP000325030">
    <property type="component" value="Chromosome"/>
</dbReference>
<evidence type="ECO:0000256" key="4">
    <source>
        <dbReference type="ARBA" id="ARBA00035230"/>
    </source>
</evidence>
<dbReference type="OrthoDB" id="36822at2157"/>
<dbReference type="KEGG" id="step:IC006_1209"/>
<name>A0A510DUM4_9CREN</name>